<dbReference type="PANTHER" id="PTHR33055">
    <property type="entry name" value="TRANSPOSASE FOR INSERTION SEQUENCE ELEMENT IS1111A"/>
    <property type="match status" value="1"/>
</dbReference>
<evidence type="ECO:0000259" key="1">
    <source>
        <dbReference type="Pfam" id="PF02371"/>
    </source>
</evidence>
<gene>
    <name evidence="2" type="ORF">AZI98_15365</name>
</gene>
<protein>
    <submittedName>
        <fullName evidence="2">Transposase</fullName>
    </submittedName>
</protein>
<evidence type="ECO:0000313" key="2">
    <source>
        <dbReference type="EMBL" id="KZN95194.1"/>
    </source>
</evidence>
<dbReference type="GO" id="GO:0003677">
    <property type="term" value="F:DNA binding"/>
    <property type="evidence" value="ECO:0007669"/>
    <property type="project" value="InterPro"/>
</dbReference>
<accession>A0A165WQ75</accession>
<dbReference type="Proteomes" id="UP000076476">
    <property type="component" value="Unassembled WGS sequence"/>
</dbReference>
<dbReference type="Pfam" id="PF02371">
    <property type="entry name" value="Transposase_20"/>
    <property type="match status" value="1"/>
</dbReference>
<name>A0A165WQ75_9BACI</name>
<feature type="domain" description="Transposase IS116/IS110/IS902 C-terminal" evidence="1">
    <location>
        <begin position="18"/>
        <end position="97"/>
    </location>
</feature>
<dbReference type="InterPro" id="IPR003346">
    <property type="entry name" value="Transposase_20"/>
</dbReference>
<reference evidence="2 3" key="1">
    <citation type="submission" date="2016-04" db="EMBL/GenBank/DDBJ databases">
        <title>Draft genome sequence of Aeribacillus pallidus 8m3 from petroleum reservoir.</title>
        <authorList>
            <person name="Poltaraus A.B."/>
            <person name="Nazina T.N."/>
            <person name="Tourova T.P."/>
            <person name="Malakho S.M."/>
            <person name="Korshunova A.V."/>
            <person name="Sokolova D.S."/>
        </authorList>
    </citation>
    <scope>NUCLEOTIDE SEQUENCE [LARGE SCALE GENOMIC DNA]</scope>
    <source>
        <strain evidence="2 3">8m3</strain>
    </source>
</reference>
<dbReference type="PANTHER" id="PTHR33055:SF15">
    <property type="entry name" value="TRANSPOSASE-RELATED"/>
    <property type="match status" value="1"/>
</dbReference>
<dbReference type="STRING" id="33936.AZI98_15365"/>
<dbReference type="InterPro" id="IPR047650">
    <property type="entry name" value="Transpos_IS110"/>
</dbReference>
<comment type="caution">
    <text evidence="2">The sequence shown here is derived from an EMBL/GenBank/DDBJ whole genome shotgun (WGS) entry which is preliminary data.</text>
</comment>
<dbReference type="GO" id="GO:0004803">
    <property type="term" value="F:transposase activity"/>
    <property type="evidence" value="ECO:0007669"/>
    <property type="project" value="InterPro"/>
</dbReference>
<dbReference type="EMBL" id="LWBR01000060">
    <property type="protein sequence ID" value="KZN95194.1"/>
    <property type="molecule type" value="Genomic_DNA"/>
</dbReference>
<dbReference type="AlphaFoldDB" id="A0A165WQ75"/>
<keyword evidence="3" id="KW-1185">Reference proteome</keyword>
<proteinExistence type="predicted"/>
<dbReference type="GO" id="GO:0006313">
    <property type="term" value="P:DNA transposition"/>
    <property type="evidence" value="ECO:0007669"/>
    <property type="project" value="InterPro"/>
</dbReference>
<organism evidence="2 3">
    <name type="scientific">Aeribacillus pallidus</name>
    <dbReference type="NCBI Taxonomy" id="33936"/>
    <lineage>
        <taxon>Bacteria</taxon>
        <taxon>Bacillati</taxon>
        <taxon>Bacillota</taxon>
        <taxon>Bacilli</taxon>
        <taxon>Bacillales</taxon>
        <taxon>Bacillaceae</taxon>
        <taxon>Aeribacillus</taxon>
    </lineage>
</organism>
<sequence length="154" mass="17511">MALVEGELRKLMKLLDYQLETMPGIDVVTASALVAEIGDIQRFPNANKLARYAGIAPVHFSSGGKGKDHKSKQGNRTLHALFYQLAIQQIQVAKESKKPRNPVFYEYYQRKRKEGKTKGQALVCIMRRLVNVIYGMMKNKTAYQLPNITERKVI</sequence>
<evidence type="ECO:0000313" key="3">
    <source>
        <dbReference type="Proteomes" id="UP000076476"/>
    </source>
</evidence>